<dbReference type="SUPFAM" id="SSF81383">
    <property type="entry name" value="F-box domain"/>
    <property type="match status" value="1"/>
</dbReference>
<reference evidence="2 3" key="1">
    <citation type="submission" date="2013-03" db="EMBL/GenBank/DDBJ databases">
        <title>The Genome Sequence of Capronia epimyces CBS 606.96.</title>
        <authorList>
            <consortium name="The Broad Institute Genomics Platform"/>
            <person name="Cuomo C."/>
            <person name="de Hoog S."/>
            <person name="Gorbushina A."/>
            <person name="Walker B."/>
            <person name="Young S.K."/>
            <person name="Zeng Q."/>
            <person name="Gargeya S."/>
            <person name="Fitzgerald M."/>
            <person name="Haas B."/>
            <person name="Abouelleil A."/>
            <person name="Allen A.W."/>
            <person name="Alvarado L."/>
            <person name="Arachchi H.M."/>
            <person name="Berlin A.M."/>
            <person name="Chapman S.B."/>
            <person name="Gainer-Dewar J."/>
            <person name="Goldberg J."/>
            <person name="Griggs A."/>
            <person name="Gujja S."/>
            <person name="Hansen M."/>
            <person name="Howarth C."/>
            <person name="Imamovic A."/>
            <person name="Ireland A."/>
            <person name="Larimer J."/>
            <person name="McCowan C."/>
            <person name="Murphy C."/>
            <person name="Pearson M."/>
            <person name="Poon T.W."/>
            <person name="Priest M."/>
            <person name="Roberts A."/>
            <person name="Saif S."/>
            <person name="Shea T."/>
            <person name="Sisk P."/>
            <person name="Sykes S."/>
            <person name="Wortman J."/>
            <person name="Nusbaum C."/>
            <person name="Birren B."/>
        </authorList>
    </citation>
    <scope>NUCLEOTIDE SEQUENCE [LARGE SCALE GENOMIC DNA]</scope>
    <source>
        <strain evidence="2 3">CBS 606.96</strain>
    </source>
</reference>
<evidence type="ECO:0000313" key="2">
    <source>
        <dbReference type="EMBL" id="EXJ77737.1"/>
    </source>
</evidence>
<gene>
    <name evidence="2" type="ORF">A1O3_09966</name>
</gene>
<accession>W9XB65</accession>
<dbReference type="Proteomes" id="UP000019478">
    <property type="component" value="Unassembled WGS sequence"/>
</dbReference>
<feature type="non-terminal residue" evidence="2">
    <location>
        <position position="298"/>
    </location>
</feature>
<dbReference type="OrthoDB" id="3766406at2759"/>
<dbReference type="EMBL" id="AMGY01000010">
    <property type="protein sequence ID" value="EXJ77737.1"/>
    <property type="molecule type" value="Genomic_DNA"/>
</dbReference>
<comment type="caution">
    <text evidence="2">The sequence shown here is derived from an EMBL/GenBank/DDBJ whole genome shotgun (WGS) entry which is preliminary data.</text>
</comment>
<dbReference type="Gene3D" id="1.20.1280.50">
    <property type="match status" value="1"/>
</dbReference>
<protein>
    <recommendedName>
        <fullName evidence="1">F-box domain-containing protein</fullName>
    </recommendedName>
</protein>
<dbReference type="RefSeq" id="XP_007738247.1">
    <property type="nucleotide sequence ID" value="XM_007740057.1"/>
</dbReference>
<dbReference type="InterPro" id="IPR013087">
    <property type="entry name" value="Znf_C2H2_type"/>
</dbReference>
<feature type="non-terminal residue" evidence="2">
    <location>
        <position position="1"/>
    </location>
</feature>
<dbReference type="InterPro" id="IPR036047">
    <property type="entry name" value="F-box-like_dom_sf"/>
</dbReference>
<name>W9XB65_9EURO</name>
<dbReference type="PROSITE" id="PS00028">
    <property type="entry name" value="ZINC_FINGER_C2H2_1"/>
    <property type="match status" value="1"/>
</dbReference>
<dbReference type="GeneID" id="19174047"/>
<dbReference type="PROSITE" id="PS50181">
    <property type="entry name" value="FBOX"/>
    <property type="match status" value="1"/>
</dbReference>
<evidence type="ECO:0000313" key="3">
    <source>
        <dbReference type="Proteomes" id="UP000019478"/>
    </source>
</evidence>
<keyword evidence="3" id="KW-1185">Reference proteome</keyword>
<proteinExistence type="predicted"/>
<sequence length="298" mass="34617">HSPLLNLPTELVLEITSFLDNESQLLLSLSCKRFRVLFGLYINVALPQDKLSKLRFSRLLELDCPQYLTCRSCGLLFAWRGRKRCHYRCPCHRSRPYDENEVMGTLAIRPRGIYIIRVTREIIDLVLRAYEYGPAYGLPLAFLSASGKDYDGYLRESEARVVDGQLILATRLEVETESGRELAIMSTRFNSQICLHLFEEPGWKERWPTLAQNIMQMTGSEKVEVFKCSVCDTDHRVHITKTENRTKIVLNVWRNYGRRQDNMLSHKQAFFFGFRRAPLLQLDADTVSQRDVQALFES</sequence>
<dbReference type="STRING" id="1182542.W9XB65"/>
<dbReference type="HOGENOM" id="CLU_057718_0_0_1"/>
<dbReference type="Pfam" id="PF00646">
    <property type="entry name" value="F-box"/>
    <property type="match status" value="1"/>
</dbReference>
<dbReference type="AlphaFoldDB" id="W9XB65"/>
<dbReference type="InterPro" id="IPR001810">
    <property type="entry name" value="F-box_dom"/>
</dbReference>
<evidence type="ECO:0000259" key="1">
    <source>
        <dbReference type="PROSITE" id="PS50181"/>
    </source>
</evidence>
<organism evidence="2 3">
    <name type="scientific">Capronia epimyces CBS 606.96</name>
    <dbReference type="NCBI Taxonomy" id="1182542"/>
    <lineage>
        <taxon>Eukaryota</taxon>
        <taxon>Fungi</taxon>
        <taxon>Dikarya</taxon>
        <taxon>Ascomycota</taxon>
        <taxon>Pezizomycotina</taxon>
        <taxon>Eurotiomycetes</taxon>
        <taxon>Chaetothyriomycetidae</taxon>
        <taxon>Chaetothyriales</taxon>
        <taxon>Herpotrichiellaceae</taxon>
        <taxon>Capronia</taxon>
    </lineage>
</organism>
<feature type="domain" description="F-box" evidence="1">
    <location>
        <begin position="1"/>
        <end position="37"/>
    </location>
</feature>